<feature type="transmembrane region" description="Helical" evidence="5">
    <location>
        <begin position="351"/>
        <end position="370"/>
    </location>
</feature>
<feature type="transmembrane region" description="Helical" evidence="5">
    <location>
        <begin position="278"/>
        <end position="299"/>
    </location>
</feature>
<dbReference type="GO" id="GO:0005886">
    <property type="term" value="C:plasma membrane"/>
    <property type="evidence" value="ECO:0007669"/>
    <property type="project" value="TreeGrafter"/>
</dbReference>
<dbReference type="Proteomes" id="UP001370490">
    <property type="component" value="Unassembled WGS sequence"/>
</dbReference>
<dbReference type="PANTHER" id="PTHR11040">
    <property type="entry name" value="ZINC/IRON TRANSPORTER"/>
    <property type="match status" value="1"/>
</dbReference>
<feature type="transmembrane region" description="Helical" evidence="5">
    <location>
        <begin position="163"/>
        <end position="184"/>
    </location>
</feature>
<feature type="transmembrane region" description="Helical" evidence="5">
    <location>
        <begin position="319"/>
        <end position="339"/>
    </location>
</feature>
<feature type="transmembrane region" description="Helical" evidence="5">
    <location>
        <begin position="89"/>
        <end position="109"/>
    </location>
</feature>
<comment type="subcellular location">
    <subcellularLocation>
        <location evidence="1">Membrane</location>
        <topology evidence="1">Multi-pass membrane protein</topology>
    </subcellularLocation>
</comment>
<sequence>MQCILLAIRPMYINSLYIPQTYFKKFQRQEPVTLVLETMNDFLQSYPNNLPSLLLTILILVQPILASPNCTCQAQNQEKTQSQALTYKLVAMATILVASAMGVCLPFLVQNIPALRPENGIYFLVKAFAAGVILATGLIHILPDAFDSLTSPCIGGKSPWGNFPLTGFVAMMAAIATLIMESFATGYKRRSELRKAQPVNGDEEEIIGESENYSGHVHGSGLVAGRADSTSDLIRHRIVSQSPKTIKPLVAALSFHQFFEGMGLGGCISQAKFKRRAIIIMVLFFSLTTPSGIAIGIGISRIYNESSPTALIVEGLLNAASAGILIYMALVDLLAADFMNPKLQENVKLQLGANVTLLLGACFMSLLAKWGGT</sequence>
<dbReference type="PANTHER" id="PTHR11040:SF71">
    <property type="entry name" value="ZIP METAL ION TRANSPORTER FAMILY PROTEIN"/>
    <property type="match status" value="1"/>
</dbReference>
<evidence type="ECO:0000256" key="3">
    <source>
        <dbReference type="ARBA" id="ARBA00022989"/>
    </source>
</evidence>
<evidence type="ECO:0000256" key="1">
    <source>
        <dbReference type="ARBA" id="ARBA00004141"/>
    </source>
</evidence>
<accession>A0AAN8YYJ9</accession>
<evidence type="ECO:0000256" key="4">
    <source>
        <dbReference type="ARBA" id="ARBA00023136"/>
    </source>
</evidence>
<reference evidence="6 7" key="1">
    <citation type="submission" date="2023-12" db="EMBL/GenBank/DDBJ databases">
        <title>A high-quality genome assembly for Dillenia turbinata (Dilleniales).</title>
        <authorList>
            <person name="Chanderbali A."/>
        </authorList>
    </citation>
    <scope>NUCLEOTIDE SEQUENCE [LARGE SCALE GENOMIC DNA]</scope>
    <source>
        <strain evidence="6">LSX21</strain>
        <tissue evidence="6">Leaf</tissue>
    </source>
</reference>
<dbReference type="AlphaFoldDB" id="A0AAN8YYJ9"/>
<dbReference type="EMBL" id="JBAMMX010000023">
    <property type="protein sequence ID" value="KAK6916965.1"/>
    <property type="molecule type" value="Genomic_DNA"/>
</dbReference>
<keyword evidence="4 5" id="KW-0472">Membrane</keyword>
<keyword evidence="2 5" id="KW-0812">Transmembrane</keyword>
<dbReference type="InterPro" id="IPR003689">
    <property type="entry name" value="ZIP"/>
</dbReference>
<comment type="caution">
    <text evidence="6">The sequence shown here is derived from an EMBL/GenBank/DDBJ whole genome shotgun (WGS) entry which is preliminary data.</text>
</comment>
<proteinExistence type="predicted"/>
<keyword evidence="7" id="KW-1185">Reference proteome</keyword>
<name>A0AAN8YYJ9_9MAGN</name>
<feature type="transmembrane region" description="Helical" evidence="5">
    <location>
        <begin position="121"/>
        <end position="143"/>
    </location>
</feature>
<dbReference type="GO" id="GO:0005385">
    <property type="term" value="F:zinc ion transmembrane transporter activity"/>
    <property type="evidence" value="ECO:0007669"/>
    <property type="project" value="TreeGrafter"/>
</dbReference>
<protein>
    <submittedName>
        <fullName evidence="6">Zinc/iron permease</fullName>
    </submittedName>
</protein>
<evidence type="ECO:0000313" key="7">
    <source>
        <dbReference type="Proteomes" id="UP001370490"/>
    </source>
</evidence>
<organism evidence="6 7">
    <name type="scientific">Dillenia turbinata</name>
    <dbReference type="NCBI Taxonomy" id="194707"/>
    <lineage>
        <taxon>Eukaryota</taxon>
        <taxon>Viridiplantae</taxon>
        <taxon>Streptophyta</taxon>
        <taxon>Embryophyta</taxon>
        <taxon>Tracheophyta</taxon>
        <taxon>Spermatophyta</taxon>
        <taxon>Magnoliopsida</taxon>
        <taxon>eudicotyledons</taxon>
        <taxon>Gunneridae</taxon>
        <taxon>Pentapetalae</taxon>
        <taxon>Dilleniales</taxon>
        <taxon>Dilleniaceae</taxon>
        <taxon>Dillenia</taxon>
    </lineage>
</organism>
<keyword evidence="3 5" id="KW-1133">Transmembrane helix</keyword>
<evidence type="ECO:0000313" key="6">
    <source>
        <dbReference type="EMBL" id="KAK6916965.1"/>
    </source>
</evidence>
<evidence type="ECO:0000256" key="2">
    <source>
        <dbReference type="ARBA" id="ARBA00022692"/>
    </source>
</evidence>
<evidence type="ECO:0000256" key="5">
    <source>
        <dbReference type="SAM" id="Phobius"/>
    </source>
</evidence>
<gene>
    <name evidence="6" type="ORF">RJ641_017716</name>
</gene>
<dbReference type="Pfam" id="PF02535">
    <property type="entry name" value="Zip"/>
    <property type="match status" value="2"/>
</dbReference>